<dbReference type="SMART" id="SM01260">
    <property type="entry name" value="LANC_like"/>
    <property type="match status" value="1"/>
</dbReference>
<dbReference type="PRINTS" id="PR01950">
    <property type="entry name" value="LANCSUPER"/>
</dbReference>
<organism evidence="3 4">
    <name type="scientific">Streptomyces flavofungini</name>
    <dbReference type="NCBI Taxonomy" id="68200"/>
    <lineage>
        <taxon>Bacteria</taxon>
        <taxon>Bacillati</taxon>
        <taxon>Actinomycetota</taxon>
        <taxon>Actinomycetes</taxon>
        <taxon>Kitasatosporales</taxon>
        <taxon>Streptomycetaceae</taxon>
        <taxon>Streptomyces</taxon>
    </lineage>
</organism>
<evidence type="ECO:0000313" key="4">
    <source>
        <dbReference type="Proteomes" id="UP000634780"/>
    </source>
</evidence>
<dbReference type="Gene3D" id="1.50.10.10">
    <property type="match status" value="1"/>
</dbReference>
<keyword evidence="4" id="KW-1185">Reference proteome</keyword>
<dbReference type="EMBL" id="JAEKOZ010000010">
    <property type="protein sequence ID" value="MBJ3809088.1"/>
    <property type="molecule type" value="Genomic_DNA"/>
</dbReference>
<comment type="caution">
    <text evidence="3">The sequence shown here is derived from an EMBL/GenBank/DDBJ whole genome shotgun (WGS) entry which is preliminary data.</text>
</comment>
<feature type="region of interest" description="Disordered" evidence="1">
    <location>
        <begin position="87"/>
        <end position="124"/>
    </location>
</feature>
<evidence type="ECO:0000256" key="1">
    <source>
        <dbReference type="SAM" id="MobiDB-lite"/>
    </source>
</evidence>
<feature type="compositionally biased region" description="Low complexity" evidence="1">
    <location>
        <begin position="89"/>
        <end position="124"/>
    </location>
</feature>
<dbReference type="NCBIfam" id="TIGR03897">
    <property type="entry name" value="lanti_2_LanM"/>
    <property type="match status" value="1"/>
</dbReference>
<gene>
    <name evidence="3" type="ORF">JGB26_18510</name>
</gene>
<dbReference type="InterPro" id="IPR007822">
    <property type="entry name" value="LANC-like"/>
</dbReference>
<dbReference type="PIRSF" id="PIRSF037228">
    <property type="entry name" value="Lant_mod_RumM"/>
    <property type="match status" value="1"/>
</dbReference>
<name>A0ABS0X7E7_9ACTN</name>
<dbReference type="CDD" id="cd04792">
    <property type="entry name" value="LanM-like"/>
    <property type="match status" value="1"/>
</dbReference>
<evidence type="ECO:0000259" key="2">
    <source>
        <dbReference type="Pfam" id="PF13575"/>
    </source>
</evidence>
<dbReference type="InterPro" id="IPR012341">
    <property type="entry name" value="6hp_glycosidase-like_sf"/>
</dbReference>
<dbReference type="Pfam" id="PF13575">
    <property type="entry name" value="DUF4135"/>
    <property type="match status" value="1"/>
</dbReference>
<protein>
    <submittedName>
        <fullName evidence="3">Type 2 lantipeptide synthetase LanM family protein</fullName>
    </submittedName>
</protein>
<feature type="domain" description="Lantibiotic biosynthesis protein dehydration" evidence="2">
    <location>
        <begin position="153"/>
        <end position="529"/>
    </location>
</feature>
<dbReference type="InterPro" id="IPR025410">
    <property type="entry name" value="Lant_dehyd"/>
</dbReference>
<accession>A0ABS0X7E7</accession>
<dbReference type="InterPro" id="IPR017146">
    <property type="entry name" value="Lanti_2_LanM"/>
</dbReference>
<dbReference type="SUPFAM" id="SSF158745">
    <property type="entry name" value="LanC-like"/>
    <property type="match status" value="1"/>
</dbReference>
<dbReference type="RefSeq" id="WP_198897836.1">
    <property type="nucleotide sequence ID" value="NZ_BMVR01000007.1"/>
</dbReference>
<evidence type="ECO:0000313" key="3">
    <source>
        <dbReference type="EMBL" id="MBJ3809088.1"/>
    </source>
</evidence>
<sequence length="989" mass="105094">MSGSAPGDGAERRHEADWFARPVRSIARPWRDELARRLTAVAALGRDERDVLLEAGHTALTRSLHAKLSRLLLIELHALRLTAGGGRVGTSHGSGDSPGAASGSPSATVSTTAPGAESAAASGAESASDTATWAAFVEQACEDGYVDRLAERYPTLGARIAAVARLSVAATASFAERLAADRELLRPLLGAPAGELRAVVFGAGDSHRGGLTVSRVDCAAGSIMYKPRPSGTDVALGALLDELFTDFPDAPAPDRRIRVPRTLARDGYGWAEFIRHRYCADDAELAAFYRNVGHWLAVLRFTGGTDMHAENMIAAGPVPVIVDGETLFDAPAPFPPSGQGDAVDVAAAAIRRTVLRTGLLPVRGTGFALAGVDISGVGALLGQQPLIPNPVIADGGTAAARFEVDLVAMPTAGNHPSPTPVLSAYWDRILAGFREMTAHLHRPGTDPQRLLRRFEGARARRILRPTQAYVDIGRMLWHPASLHDEAAAVERARDILRRNAEVLPGAPTDRAAIDAEIADLLVGDVPMFGFTVDPAAVRATVEDWRTADLALEESVIQDALVGAYLNERSLPERVQAAARDPHARDRERRRRGLAAQMVRRLCDGAVRGEDGTVTWISPVFTPAGWSIRVLPADLYTGQGGVALTLAEYVREVRAGRADPVPGVAETFEGALRVLVGTEDRTATPSPGAFSGAASQVWTWLALHRVLGDDWLLERAAARAQLLAPRGRLVEDDVEVDLLNGAAGAVVPLLNLAAATGQDRWLGAAAHIGRRLEGLATIEGSGARWTTRLNPEGIGGFAHGATGIGWALTRLALSGAGTAADRRGWTRLAERAFAYQESLYRPEDGNWLDVRVGAEEDFFTSWCHGSAGVGIGMLDLHRRTGDPVHLDMARRAARACAAEGFGWSHTLCHGDLGLWEFLTSPDFGSASDVDFGRASDLDGEILTGLEQRGPVGGLAREAFSPSLMSGLSGVLHTLLRMHHGVTLPNPLLLD</sequence>
<reference evidence="3 4" key="1">
    <citation type="submission" date="2020-12" db="EMBL/GenBank/DDBJ databases">
        <title>Streptomyces typhae sp. nov., a novel endophytic actinomycete isolated from the root of cattail pollen (Typha angustifolia L.).</title>
        <authorList>
            <person name="Peng C."/>
            <person name="Liu C."/>
        </authorList>
    </citation>
    <scope>NUCLEOTIDE SEQUENCE [LARGE SCALE GENOMIC DNA]</scope>
    <source>
        <strain evidence="3 4">JCM 4753</strain>
    </source>
</reference>
<dbReference type="Proteomes" id="UP000634780">
    <property type="component" value="Unassembled WGS sequence"/>
</dbReference>
<proteinExistence type="predicted"/>
<dbReference type="Pfam" id="PF05147">
    <property type="entry name" value="LANC_like"/>
    <property type="match status" value="1"/>
</dbReference>